<sequence length="654" mass="72181">MSENIYVTPPSIAHVNLKPFDLPTDKGTVWAVAFGERSSAFMNGAISVAFGLIFPWLWGLIAALVLYSWPHHVTRRQSAALVVLCNAVDPWSAFKEFSAFTMDSWSSTECTKWYDFTFGFIFALLGLSVYVVAIVMGIIGPPLLQIGNFAPVRASELYYPKIPLQATDLQKAYYHSLFAASALRALSSVEIAKSETRSKADITQVPVAGDGNTGLAYTYWLTGVDLGLAHGPELRLEVEGACRTEYSWVNTADPYWDHHKYWPVDGNFSSGKGNFWVALNGTPISFPPRVNIELHPNITAQLQQDGNVSYAVSIASAHRSSPQAGSDPWYITEIRNTSDSESLKSNYNFRVKRGRPVLSCWQQDKWSLRGQTLRNIFDLRNAPGVQIPDVLLDILESTFASPAVQTIGNVAGFSALASVVTSPSSTRGVIDAEQASVLKDMERLILASLVSSRSTFVDTTLFKPNDNQANLFIGSDSMPRDGSDRFVVASPRVQTFYLSGLILLASFMATFLLLKTLLWVKLSRHSHEHPSTQINNDRWARFGALSAGQLLRNIYERREGLPEEGWKCCESLPDPVHDNKPRKGPEYNLFQLVQCKKDDCSCSGHIAIKDIPEDKPEDKPAVSKTGDAQAATQAAAQMPDSEKQAGADVKEERV</sequence>
<evidence type="ECO:0000313" key="4">
    <source>
        <dbReference type="Proteomes" id="UP001172102"/>
    </source>
</evidence>
<organism evidence="3 4">
    <name type="scientific">Lasiosphaeris hirsuta</name>
    <dbReference type="NCBI Taxonomy" id="260670"/>
    <lineage>
        <taxon>Eukaryota</taxon>
        <taxon>Fungi</taxon>
        <taxon>Dikarya</taxon>
        <taxon>Ascomycota</taxon>
        <taxon>Pezizomycotina</taxon>
        <taxon>Sordariomycetes</taxon>
        <taxon>Sordariomycetidae</taxon>
        <taxon>Sordariales</taxon>
        <taxon>Lasiosphaeriaceae</taxon>
        <taxon>Lasiosphaeris</taxon>
    </lineage>
</organism>
<feature type="compositionally biased region" description="Basic and acidic residues" evidence="1">
    <location>
        <begin position="640"/>
        <end position="654"/>
    </location>
</feature>
<feature type="compositionally biased region" description="Low complexity" evidence="1">
    <location>
        <begin position="628"/>
        <end position="637"/>
    </location>
</feature>
<feature type="compositionally biased region" description="Basic and acidic residues" evidence="1">
    <location>
        <begin position="610"/>
        <end position="621"/>
    </location>
</feature>
<evidence type="ECO:0000313" key="3">
    <source>
        <dbReference type="EMBL" id="KAK0716321.1"/>
    </source>
</evidence>
<feature type="transmembrane region" description="Helical" evidence="2">
    <location>
        <begin position="116"/>
        <end position="139"/>
    </location>
</feature>
<reference evidence="3" key="1">
    <citation type="submission" date="2023-06" db="EMBL/GenBank/DDBJ databases">
        <title>Genome-scale phylogeny and comparative genomics of the fungal order Sordariales.</title>
        <authorList>
            <consortium name="Lawrence Berkeley National Laboratory"/>
            <person name="Hensen N."/>
            <person name="Bonometti L."/>
            <person name="Westerberg I."/>
            <person name="Brannstrom I.O."/>
            <person name="Guillou S."/>
            <person name="Cros-Aarteil S."/>
            <person name="Calhoun S."/>
            <person name="Haridas S."/>
            <person name="Kuo A."/>
            <person name="Mondo S."/>
            <person name="Pangilinan J."/>
            <person name="Riley R."/>
            <person name="Labutti K."/>
            <person name="Andreopoulos B."/>
            <person name="Lipzen A."/>
            <person name="Chen C."/>
            <person name="Yanf M."/>
            <person name="Daum C."/>
            <person name="Ng V."/>
            <person name="Clum A."/>
            <person name="Steindorff A."/>
            <person name="Ohm R."/>
            <person name="Martin F."/>
            <person name="Silar P."/>
            <person name="Natvig D."/>
            <person name="Lalanne C."/>
            <person name="Gautier V."/>
            <person name="Ament-Velasquez S.L."/>
            <person name="Kruys A."/>
            <person name="Hutchinson M.I."/>
            <person name="Powell A.J."/>
            <person name="Barry K."/>
            <person name="Miller A.N."/>
            <person name="Grigoriev I.V."/>
            <person name="Debuchy R."/>
            <person name="Gladieux P."/>
            <person name="Thoren M.H."/>
            <person name="Johannesson H."/>
        </authorList>
    </citation>
    <scope>NUCLEOTIDE SEQUENCE</scope>
    <source>
        <strain evidence="3">SMH4607-1</strain>
    </source>
</reference>
<evidence type="ECO:0000256" key="2">
    <source>
        <dbReference type="SAM" id="Phobius"/>
    </source>
</evidence>
<accession>A0AA40AI88</accession>
<dbReference type="AlphaFoldDB" id="A0AA40AI88"/>
<dbReference type="EMBL" id="JAUKUA010000004">
    <property type="protein sequence ID" value="KAK0716321.1"/>
    <property type="molecule type" value="Genomic_DNA"/>
</dbReference>
<dbReference type="Proteomes" id="UP001172102">
    <property type="component" value="Unassembled WGS sequence"/>
</dbReference>
<feature type="transmembrane region" description="Helical" evidence="2">
    <location>
        <begin position="45"/>
        <end position="67"/>
    </location>
</feature>
<evidence type="ECO:0000256" key="1">
    <source>
        <dbReference type="SAM" id="MobiDB-lite"/>
    </source>
</evidence>
<keyword evidence="2" id="KW-1133">Transmembrane helix</keyword>
<keyword evidence="2" id="KW-0472">Membrane</keyword>
<protein>
    <submittedName>
        <fullName evidence="3">Uncharacterized protein</fullName>
    </submittedName>
</protein>
<keyword evidence="2" id="KW-0812">Transmembrane</keyword>
<name>A0AA40AI88_9PEZI</name>
<proteinExistence type="predicted"/>
<feature type="transmembrane region" description="Helical" evidence="2">
    <location>
        <begin position="496"/>
        <end position="514"/>
    </location>
</feature>
<comment type="caution">
    <text evidence="3">The sequence shown here is derived from an EMBL/GenBank/DDBJ whole genome shotgun (WGS) entry which is preliminary data.</text>
</comment>
<feature type="region of interest" description="Disordered" evidence="1">
    <location>
        <begin position="610"/>
        <end position="654"/>
    </location>
</feature>
<keyword evidence="4" id="KW-1185">Reference proteome</keyword>
<gene>
    <name evidence="3" type="ORF">B0H67DRAFT_667096</name>
</gene>